<feature type="transmembrane region" description="Helical" evidence="11">
    <location>
        <begin position="193"/>
        <end position="217"/>
    </location>
</feature>
<dbReference type="Pfam" id="PF00003">
    <property type="entry name" value="7tm_3"/>
    <property type="match status" value="1"/>
</dbReference>
<keyword evidence="14" id="KW-1185">Reference proteome</keyword>
<dbReference type="InterPro" id="IPR028124">
    <property type="entry name" value="SMAP_dom"/>
</dbReference>
<evidence type="ECO:0000256" key="3">
    <source>
        <dbReference type="ARBA" id="ARBA00022475"/>
    </source>
</evidence>
<feature type="compositionally biased region" description="Basic residues" evidence="10">
    <location>
        <begin position="744"/>
        <end position="755"/>
    </location>
</feature>
<keyword evidence="7 11" id="KW-0472">Membrane</keyword>
<proteinExistence type="inferred from homology"/>
<dbReference type="CDD" id="cd15278">
    <property type="entry name" value="7tmC_RAIG2_GPRC5B"/>
    <property type="match status" value="1"/>
</dbReference>
<evidence type="ECO:0000256" key="4">
    <source>
        <dbReference type="ARBA" id="ARBA00022692"/>
    </source>
</evidence>
<evidence type="ECO:0000256" key="11">
    <source>
        <dbReference type="SAM" id="Phobius"/>
    </source>
</evidence>
<dbReference type="Pfam" id="PF15477">
    <property type="entry name" value="SMAP"/>
    <property type="match status" value="1"/>
</dbReference>
<dbReference type="GO" id="GO:0043235">
    <property type="term" value="C:receptor complex"/>
    <property type="evidence" value="ECO:0007669"/>
    <property type="project" value="TreeGrafter"/>
</dbReference>
<comment type="caution">
    <text evidence="13">The sequence shown here is derived from an EMBL/GenBank/DDBJ whole genome shotgun (WGS) entry which is preliminary data.</text>
</comment>
<dbReference type="GO" id="GO:0019901">
    <property type="term" value="F:protein kinase binding"/>
    <property type="evidence" value="ECO:0007669"/>
    <property type="project" value="TreeGrafter"/>
</dbReference>
<feature type="transmembrane region" description="Helical" evidence="11">
    <location>
        <begin position="127"/>
        <end position="149"/>
    </location>
</feature>
<feature type="region of interest" description="Disordered" evidence="10">
    <location>
        <begin position="690"/>
        <end position="903"/>
    </location>
</feature>
<feature type="transmembrane region" description="Helical" evidence="11">
    <location>
        <begin position="161"/>
        <end position="181"/>
    </location>
</feature>
<keyword evidence="5 11" id="KW-1133">Transmembrane helix</keyword>
<feature type="compositionally biased region" description="Low complexity" evidence="10">
    <location>
        <begin position="386"/>
        <end position="405"/>
    </location>
</feature>
<comment type="similarity">
    <text evidence="2">Belongs to the G-protein coupled receptor 3 family.</text>
</comment>
<evidence type="ECO:0000256" key="10">
    <source>
        <dbReference type="SAM" id="MobiDB-lite"/>
    </source>
</evidence>
<dbReference type="AlphaFoldDB" id="A0AA41T6W5"/>
<sequence>MLLLLRAGLVTSPRVAQLRTRSSLSRLGMSIEPRTFLAPERKMRTHQVLAFLLLLVIASVASENASTSRGCGLDLLPQYVSLCDLDAIWGIVVEAVAGAGALITLLLMLILLVRLPFIKDKEKRRPVCLHFLFLLGTLGLFGLTFAFIIRMDETICSIRRFLWGVLFALCFSCLLSQTWRIRRLVRQGTSPAGWQLVGLALCLMLVQVIIATEWLVLTVLRDTKPACAYEPMDFVMALIYDMVLLVITLGQAFFTLCGKFHRWKLNGIFVLITAFLSVVIWAAWMTMYLFGDAVIQHADSWSDPTLAIALAASGWVFVIFHAIPEIHCTLLPPLQENPPNYFDTSQPRMRETAFEEDVPLPRTYMENKAFSMDEHNAALRAGFSNGSLGKRSSGSLGKKPSGSLGNRPSAPFRSNVYQPTEMAVVLNGGTICSHRVLLDSSATCPGETDSSGGGDDKVGTGVRVVTDDSVEPLGSTRWTLRLEACRGANAMAAVSTATVIAARPRTGRSRNSRGRTGDSKLTSGSRWSGPSRGGGETWPAAAVCAAAARKRSRLEPSRDPAGAVAACSCRSFDFAELRGERSQPRALWRPARMITKTHKIDLGLGLPEKKKKKKKKKKKVVKEPETQYSVLNYDDYFVDDASIRAISPAKNVGRAQAHEMPLVKKKKKKKGHGILFEENLDSEPMLCARRTEKSPSPKKQALGHSESFSKEKKKKRKSSSLITSHGLVAKTSPDTRNGEEVTRVGKKLKKHKKDRKCQDTAALSSQDPWLYEAGDAPFSCSLGKDSEEQAALGQKRKQGSPREHSVKMKKKKKIHQEGDTLLGHSKLPRSRENSPKKGSKKKPVADDVPEYIPIGDGPKSPGKKKTKSKKTEQPVVGELTLKRKKKKRKESGTAEDTWEEEADADTDLEVVLEKKGNMDEAHIDQVRRKALQEEIDRESGKTEASEARKWTGTRFGQWDTAGFENEQQKLKFLKLMGGFKNLSPSFSRPPSMIGRPNMALSKKAADALQQNLQQDYDRAMSWKYSRGAGLGFAPTPSKVFYIDRNASKSVRLED</sequence>
<dbReference type="PANTHER" id="PTHR14511:SF9">
    <property type="entry name" value="G-PROTEIN COUPLED RECEPTOR FAMILY C GROUP 5 MEMBER B"/>
    <property type="match status" value="1"/>
</dbReference>
<protein>
    <submittedName>
        <fullName evidence="13">G-protein coupled receptor family C group 5 member B</fullName>
    </submittedName>
</protein>
<evidence type="ECO:0000256" key="5">
    <source>
        <dbReference type="ARBA" id="ARBA00022989"/>
    </source>
</evidence>
<dbReference type="GO" id="GO:0004930">
    <property type="term" value="F:G protein-coupled receptor activity"/>
    <property type="evidence" value="ECO:0007669"/>
    <property type="project" value="UniProtKB-KW"/>
</dbReference>
<dbReference type="GO" id="GO:0030295">
    <property type="term" value="F:protein kinase activator activity"/>
    <property type="evidence" value="ECO:0007669"/>
    <property type="project" value="TreeGrafter"/>
</dbReference>
<dbReference type="EMBL" id="JAATJV010404589">
    <property type="protein sequence ID" value="MBZ3886050.1"/>
    <property type="molecule type" value="Genomic_DNA"/>
</dbReference>
<dbReference type="PANTHER" id="PTHR14511">
    <property type="entry name" value="G PROTEIN COUPLED RECEPTOR, CLASS C, GROUP 5"/>
    <property type="match status" value="1"/>
</dbReference>
<evidence type="ECO:0000313" key="14">
    <source>
        <dbReference type="Proteomes" id="UP001166674"/>
    </source>
</evidence>
<keyword evidence="6" id="KW-0297">G-protein coupled receptor</keyword>
<feature type="region of interest" description="Disordered" evidence="10">
    <location>
        <begin position="383"/>
        <end position="413"/>
    </location>
</feature>
<feature type="transmembrane region" description="Helical" evidence="11">
    <location>
        <begin position="87"/>
        <end position="115"/>
    </location>
</feature>
<dbReference type="PROSITE" id="PS50259">
    <property type="entry name" value="G_PROTEIN_RECEP_F3_4"/>
    <property type="match status" value="1"/>
</dbReference>
<accession>A0AA41T6W5</accession>
<dbReference type="GO" id="GO:0005886">
    <property type="term" value="C:plasma membrane"/>
    <property type="evidence" value="ECO:0007669"/>
    <property type="project" value="UniProtKB-SubCell"/>
</dbReference>
<feature type="transmembrane region" description="Helical" evidence="11">
    <location>
        <begin position="48"/>
        <end position="67"/>
    </location>
</feature>
<evidence type="ECO:0000256" key="7">
    <source>
        <dbReference type="ARBA" id="ARBA00023136"/>
    </source>
</evidence>
<gene>
    <name evidence="13" type="ORF">SUZIE_186005</name>
</gene>
<comment type="subcellular location">
    <subcellularLocation>
        <location evidence="1">Cell membrane</location>
        <topology evidence="1">Multi-pass membrane protein</topology>
    </subcellularLocation>
</comment>
<dbReference type="InterPro" id="IPR017978">
    <property type="entry name" value="GPCR_3_C"/>
</dbReference>
<feature type="region of interest" description="Disordered" evidence="10">
    <location>
        <begin position="502"/>
        <end position="537"/>
    </location>
</feature>
<keyword evidence="9" id="KW-0807">Transducer</keyword>
<keyword evidence="4 11" id="KW-0812">Transmembrane</keyword>
<keyword evidence="8 13" id="KW-0675">Receptor</keyword>
<evidence type="ECO:0000313" key="13">
    <source>
        <dbReference type="EMBL" id="MBZ3886050.1"/>
    </source>
</evidence>
<feature type="transmembrane region" description="Helical" evidence="11">
    <location>
        <begin position="237"/>
        <end position="256"/>
    </location>
</feature>
<organism evidence="13 14">
    <name type="scientific">Sciurus carolinensis</name>
    <name type="common">Eastern gray squirrel</name>
    <dbReference type="NCBI Taxonomy" id="30640"/>
    <lineage>
        <taxon>Eukaryota</taxon>
        <taxon>Metazoa</taxon>
        <taxon>Chordata</taxon>
        <taxon>Craniata</taxon>
        <taxon>Vertebrata</taxon>
        <taxon>Euteleostomi</taxon>
        <taxon>Mammalia</taxon>
        <taxon>Eutheria</taxon>
        <taxon>Euarchontoglires</taxon>
        <taxon>Glires</taxon>
        <taxon>Rodentia</taxon>
        <taxon>Sciuromorpha</taxon>
        <taxon>Sciuridae</taxon>
        <taxon>Sciurinae</taxon>
        <taxon>Sciurini</taxon>
        <taxon>Sciurus</taxon>
    </lineage>
</organism>
<evidence type="ECO:0000256" key="8">
    <source>
        <dbReference type="ARBA" id="ARBA00023170"/>
    </source>
</evidence>
<evidence type="ECO:0000259" key="12">
    <source>
        <dbReference type="PROSITE" id="PS50259"/>
    </source>
</evidence>
<name>A0AA41T6W5_SCICA</name>
<dbReference type="Proteomes" id="UP001166674">
    <property type="component" value="Unassembled WGS sequence"/>
</dbReference>
<evidence type="ECO:0000256" key="1">
    <source>
        <dbReference type="ARBA" id="ARBA00004651"/>
    </source>
</evidence>
<evidence type="ECO:0000256" key="9">
    <source>
        <dbReference type="ARBA" id="ARBA00023224"/>
    </source>
</evidence>
<evidence type="ECO:0000256" key="2">
    <source>
        <dbReference type="ARBA" id="ARBA00007242"/>
    </source>
</evidence>
<dbReference type="GO" id="GO:0070062">
    <property type="term" value="C:extracellular exosome"/>
    <property type="evidence" value="ECO:0007669"/>
    <property type="project" value="TreeGrafter"/>
</dbReference>
<feature type="transmembrane region" description="Helical" evidence="11">
    <location>
        <begin position="268"/>
        <end position="290"/>
    </location>
</feature>
<reference evidence="13" key="1">
    <citation type="submission" date="2020-03" db="EMBL/GenBank/DDBJ databases">
        <title>Studies in the Genomics of Life Span.</title>
        <authorList>
            <person name="Glass D."/>
        </authorList>
    </citation>
    <scope>NUCLEOTIDE SEQUENCE</scope>
    <source>
        <strain evidence="13">SUZIE</strain>
        <tissue evidence="13">Muscle</tissue>
    </source>
</reference>
<keyword evidence="3" id="KW-1003">Cell membrane</keyword>
<feature type="domain" description="G-protein coupled receptors family 3 profile" evidence="12">
    <location>
        <begin position="129"/>
        <end position="345"/>
    </location>
</feature>
<evidence type="ECO:0000256" key="6">
    <source>
        <dbReference type="ARBA" id="ARBA00023040"/>
    </source>
</evidence>
<dbReference type="InterPro" id="IPR051753">
    <property type="entry name" value="RA-inducible_GPCR3"/>
</dbReference>